<comment type="caution">
    <text evidence="5">The sequence shown here is derived from an EMBL/GenBank/DDBJ whole genome shotgun (WGS) entry which is preliminary data.</text>
</comment>
<dbReference type="InterPro" id="IPR029016">
    <property type="entry name" value="GAF-like_dom_sf"/>
</dbReference>
<dbReference type="NCBIfam" id="TIGR00229">
    <property type="entry name" value="sensory_box"/>
    <property type="match status" value="1"/>
</dbReference>
<dbReference type="CDD" id="cd01949">
    <property type="entry name" value="GGDEF"/>
    <property type="match status" value="1"/>
</dbReference>
<dbReference type="InterPro" id="IPR000014">
    <property type="entry name" value="PAS"/>
</dbReference>
<dbReference type="Gene3D" id="3.20.20.450">
    <property type="entry name" value="EAL domain"/>
    <property type="match status" value="1"/>
</dbReference>
<dbReference type="Gene3D" id="3.30.450.20">
    <property type="entry name" value="PAS domain"/>
    <property type="match status" value="1"/>
</dbReference>
<dbReference type="PANTHER" id="PTHR44757">
    <property type="entry name" value="DIGUANYLATE CYCLASE DGCP"/>
    <property type="match status" value="1"/>
</dbReference>
<dbReference type="InterPro" id="IPR000700">
    <property type="entry name" value="PAS-assoc_C"/>
</dbReference>
<dbReference type="InterPro" id="IPR043128">
    <property type="entry name" value="Rev_trsase/Diguanyl_cyclase"/>
</dbReference>
<dbReference type="InterPro" id="IPR035965">
    <property type="entry name" value="PAS-like_dom_sf"/>
</dbReference>
<dbReference type="InterPro" id="IPR000160">
    <property type="entry name" value="GGDEF_dom"/>
</dbReference>
<evidence type="ECO:0000259" key="3">
    <source>
        <dbReference type="PROSITE" id="PS50883"/>
    </source>
</evidence>
<feature type="domain" description="PAS" evidence="1">
    <location>
        <begin position="182"/>
        <end position="247"/>
    </location>
</feature>
<dbReference type="Pfam" id="PF00990">
    <property type="entry name" value="GGDEF"/>
    <property type="match status" value="1"/>
</dbReference>
<feature type="domain" description="GGDEF" evidence="4">
    <location>
        <begin position="334"/>
        <end position="467"/>
    </location>
</feature>
<evidence type="ECO:0000259" key="1">
    <source>
        <dbReference type="PROSITE" id="PS50112"/>
    </source>
</evidence>
<dbReference type="SUPFAM" id="SSF55781">
    <property type="entry name" value="GAF domain-like"/>
    <property type="match status" value="1"/>
</dbReference>
<dbReference type="PROSITE" id="PS50883">
    <property type="entry name" value="EAL"/>
    <property type="match status" value="1"/>
</dbReference>
<dbReference type="NCBIfam" id="TIGR00254">
    <property type="entry name" value="GGDEF"/>
    <property type="match status" value="1"/>
</dbReference>
<dbReference type="Proteomes" id="UP001409585">
    <property type="component" value="Unassembled WGS sequence"/>
</dbReference>
<dbReference type="SMART" id="SM00091">
    <property type="entry name" value="PAS"/>
    <property type="match status" value="1"/>
</dbReference>
<dbReference type="InterPro" id="IPR001633">
    <property type="entry name" value="EAL_dom"/>
</dbReference>
<protein>
    <submittedName>
        <fullName evidence="5">EAL domain-containing protein</fullName>
    </submittedName>
</protein>
<gene>
    <name evidence="5" type="ORF">GCM10025791_21180</name>
</gene>
<dbReference type="AlphaFoldDB" id="A0AAV3U2H4"/>
<dbReference type="SUPFAM" id="SSF141868">
    <property type="entry name" value="EAL domain-like"/>
    <property type="match status" value="1"/>
</dbReference>
<dbReference type="Pfam" id="PF13426">
    <property type="entry name" value="PAS_9"/>
    <property type="match status" value="1"/>
</dbReference>
<evidence type="ECO:0000259" key="2">
    <source>
        <dbReference type="PROSITE" id="PS50113"/>
    </source>
</evidence>
<dbReference type="PROSITE" id="PS50887">
    <property type="entry name" value="GGDEF"/>
    <property type="match status" value="1"/>
</dbReference>
<evidence type="ECO:0000313" key="5">
    <source>
        <dbReference type="EMBL" id="GAA4942439.1"/>
    </source>
</evidence>
<dbReference type="RefSeq" id="WP_345421374.1">
    <property type="nucleotide sequence ID" value="NZ_AP031496.1"/>
</dbReference>
<dbReference type="InterPro" id="IPR001610">
    <property type="entry name" value="PAC"/>
</dbReference>
<dbReference type="PANTHER" id="PTHR44757:SF2">
    <property type="entry name" value="BIOFILM ARCHITECTURE MAINTENANCE PROTEIN MBAA"/>
    <property type="match status" value="1"/>
</dbReference>
<dbReference type="InterPro" id="IPR029787">
    <property type="entry name" value="Nucleotide_cyclase"/>
</dbReference>
<dbReference type="SMART" id="SM00052">
    <property type="entry name" value="EAL"/>
    <property type="match status" value="1"/>
</dbReference>
<accession>A0AAV3U2H4</accession>
<keyword evidence="6" id="KW-1185">Reference proteome</keyword>
<dbReference type="PROSITE" id="PS50112">
    <property type="entry name" value="PAS"/>
    <property type="match status" value="1"/>
</dbReference>
<dbReference type="SUPFAM" id="SSF55785">
    <property type="entry name" value="PYP-like sensor domain (PAS domain)"/>
    <property type="match status" value="1"/>
</dbReference>
<dbReference type="Pfam" id="PF00563">
    <property type="entry name" value="EAL"/>
    <property type="match status" value="1"/>
</dbReference>
<dbReference type="PROSITE" id="PS50113">
    <property type="entry name" value="PAC"/>
    <property type="match status" value="1"/>
</dbReference>
<name>A0AAV3U2H4_9ALTE</name>
<dbReference type="InterPro" id="IPR052155">
    <property type="entry name" value="Biofilm_reg_signaling"/>
</dbReference>
<dbReference type="CDD" id="cd01948">
    <property type="entry name" value="EAL"/>
    <property type="match status" value="1"/>
</dbReference>
<dbReference type="SUPFAM" id="SSF55073">
    <property type="entry name" value="Nucleotide cyclase"/>
    <property type="match status" value="1"/>
</dbReference>
<dbReference type="SMART" id="SM00267">
    <property type="entry name" value="GGDEF"/>
    <property type="match status" value="1"/>
</dbReference>
<feature type="domain" description="EAL" evidence="3">
    <location>
        <begin position="476"/>
        <end position="729"/>
    </location>
</feature>
<evidence type="ECO:0000313" key="6">
    <source>
        <dbReference type="Proteomes" id="UP001409585"/>
    </source>
</evidence>
<dbReference type="EMBL" id="BAABLX010000016">
    <property type="protein sequence ID" value="GAA4942439.1"/>
    <property type="molecule type" value="Genomic_DNA"/>
</dbReference>
<dbReference type="Gene3D" id="3.30.70.270">
    <property type="match status" value="1"/>
</dbReference>
<proteinExistence type="predicted"/>
<sequence length="744" mass="83696">MSNLLEQAITASSTRLEHLSSRQYFAELVSTLSELVAADYAVVCELSDDQQTGHTLSVYGRGRYLDSFSFPLHNTASLQTIMNGACCLPDRACERFPDDQLLQRFSGKAFLSIVLKDHAGRAIGLLSIVFSTAVVDSDLLTHTLRLFALRASAELERSRHEGSINQLLTTLHDQNHSLLVAKQIYSHTSDGIIVTNSDNHIIYVNQKLEGMSGYSREELMGKSPQVLFYGGQTENVREKMWQALKLNGVWQGELVNRRKNGEYYSVFTSVSAVRDNQSRVQSYVFVHKDTSQERAAQNLITYQATHDQLTGLLNRYEFNGRIDNLLKENSGVTTRWAFFLIDLDDFKEINDSRGHLVGDQVLSAIAARLMNSVSQGNLLARLGGDEFGVFARVERSKDSAALVQSLLDVFKTQFILVDGSHYTLTASIGISFYPDDAKYAEKLYSEADQALYSAKLEGKNTYAFFNRSLKIKAFRQQTVKQRLHKAIVSRHIEVHFQPIIHLQSGVVSHCEALARWTDEELGEVSPEEFIPVAENYGLMPELGYCVAEKAIKTMAQLNARTAAPIGVAINRSPQEFVNRDVEPLVNIAKTYNFPAELVNIELTESLMVKKPEKARVQLRQLQSHGFGIAMDDFGTGYSSLAYLRKFPFHVLKIDREFIADICERGEDYNLVKTIIEMARNFKLHTVAEGVETKEQMLLLRSMGCDYGQGFYFSRPLRADALVDYVMSSALPQPIAHTINRNKLI</sequence>
<dbReference type="CDD" id="cd00130">
    <property type="entry name" value="PAS"/>
    <property type="match status" value="1"/>
</dbReference>
<feature type="domain" description="PAC" evidence="2">
    <location>
        <begin position="250"/>
        <end position="302"/>
    </location>
</feature>
<reference evidence="6" key="1">
    <citation type="journal article" date="2019" name="Int. J. Syst. Evol. Microbiol.">
        <title>The Global Catalogue of Microorganisms (GCM) 10K type strain sequencing project: providing services to taxonomists for standard genome sequencing and annotation.</title>
        <authorList>
            <consortium name="The Broad Institute Genomics Platform"/>
            <consortium name="The Broad Institute Genome Sequencing Center for Infectious Disease"/>
            <person name="Wu L."/>
            <person name="Ma J."/>
        </authorList>
    </citation>
    <scope>NUCLEOTIDE SEQUENCE [LARGE SCALE GENOMIC DNA]</scope>
    <source>
        <strain evidence="6">JCM 19134</strain>
    </source>
</reference>
<evidence type="ECO:0000259" key="4">
    <source>
        <dbReference type="PROSITE" id="PS50887"/>
    </source>
</evidence>
<dbReference type="SMART" id="SM00086">
    <property type="entry name" value="PAC"/>
    <property type="match status" value="1"/>
</dbReference>
<organism evidence="5 6">
    <name type="scientific">Halioxenophilus aromaticivorans</name>
    <dbReference type="NCBI Taxonomy" id="1306992"/>
    <lineage>
        <taxon>Bacteria</taxon>
        <taxon>Pseudomonadati</taxon>
        <taxon>Pseudomonadota</taxon>
        <taxon>Gammaproteobacteria</taxon>
        <taxon>Alteromonadales</taxon>
        <taxon>Alteromonadaceae</taxon>
        <taxon>Halioxenophilus</taxon>
    </lineage>
</organism>
<dbReference type="Gene3D" id="3.30.450.40">
    <property type="match status" value="1"/>
</dbReference>
<dbReference type="InterPro" id="IPR035919">
    <property type="entry name" value="EAL_sf"/>
</dbReference>